<name>A0AAU7MTE5_9GAMM</name>
<gene>
    <name evidence="2" type="ORF">ABNF92_19700</name>
</gene>
<feature type="signal peptide" evidence="1">
    <location>
        <begin position="1"/>
        <end position="18"/>
    </location>
</feature>
<organism evidence="2">
    <name type="scientific">Marinobacter sp. MMG032</name>
    <dbReference type="NCBI Taxonomy" id="3158548"/>
    <lineage>
        <taxon>Bacteria</taxon>
        <taxon>Pseudomonadati</taxon>
        <taxon>Pseudomonadota</taxon>
        <taxon>Gammaproteobacteria</taxon>
        <taxon>Pseudomonadales</taxon>
        <taxon>Marinobacteraceae</taxon>
        <taxon>Marinobacter</taxon>
    </lineage>
</organism>
<feature type="chain" id="PRO_5043549032" description="Conjugal transfer protein TraN" evidence="1">
    <location>
        <begin position="19"/>
        <end position="624"/>
    </location>
</feature>
<proteinExistence type="predicted"/>
<keyword evidence="2" id="KW-0614">Plasmid</keyword>
<keyword evidence="1" id="KW-0732">Signal</keyword>
<dbReference type="EMBL" id="CP157803">
    <property type="protein sequence ID" value="XBQ21634.1"/>
    <property type="molecule type" value="Genomic_DNA"/>
</dbReference>
<evidence type="ECO:0008006" key="3">
    <source>
        <dbReference type="Google" id="ProtNLM"/>
    </source>
</evidence>
<dbReference type="AlphaFoldDB" id="A0AAU7MTE5"/>
<dbReference type="RefSeq" id="WP_222534954.1">
    <property type="nucleotide sequence ID" value="NZ_CP157803.1"/>
</dbReference>
<protein>
    <recommendedName>
        <fullName evidence="3">Conjugal transfer protein TraN</fullName>
    </recommendedName>
</protein>
<dbReference type="KEGG" id="mamm:ABNF92_19700"/>
<accession>A0AAU7MTE5</accession>
<evidence type="ECO:0000256" key="1">
    <source>
        <dbReference type="SAM" id="SignalP"/>
    </source>
</evidence>
<sequence>MRYFITILVALLPCTLQADPASVATAESTVQGAMANYGSADAIKENLTAPLMSDDAMKTFDGTQFSAKLGCNSSQQFLEMFIAPSASGDITTLQASQDTNLDGVVDHIYAPSLPISGVCANGAISCDAGTWNNCSALAWTPSAAGELSLAPTDLESLGGCYCINNSCGSGLVMGNLEKILSDLGGGATGSLTAQSEYLTISEVGVSGPMIKFYAQKAGDCATGSPLLKAYKGNPGQLSSDAFAATSSDPTYDLITNSPAANANAGDIKQCVMRRTITVAETVTDQFVDVRIAAQGRVYLTIEFDFKDGSWRKVSPTDGGNVQAIVPTLDHGEICGNGLSVAASSFHQWTGATGMWGNYDTTVHFRVLQEPSCANNLVGRVQIQDTTSGGNAKYWLGGRFRFKTQKVECTLSSDAIYDGCNAYRNDTSCVLKEEDVDGVTTMTNYVPTSLTPLPTVQPITGSYCNIPVTRDWWEKKRTYLCETNTTYNFDDALARADHVQTTTTGTGYEDYLKQSNGSITTPTGSLTTLSEVAVPACTQACKTRKPRRATDATQSGVVLENRTDPDTYDYFYRECSSNVCPLEAGETIVEACDCLNEFGDAAATVQAIRQASRDTICTTGAKAPL</sequence>
<reference evidence="2" key="1">
    <citation type="submission" date="2024-05" db="EMBL/GenBank/DDBJ databases">
        <title>Draft Genome Sequences of Flagellimonas sp. MMG031 and Marinobacter sp. MMG032 Isolated from the dinoflagellate Symbiodinium pilosum.</title>
        <authorList>
            <person name="Shikuma N.J."/>
            <person name="Farrell M.V."/>
        </authorList>
    </citation>
    <scope>NUCLEOTIDE SEQUENCE</scope>
    <source>
        <strain evidence="2">MMG032</strain>
        <plasmid evidence="2">unnaned</plasmid>
    </source>
</reference>
<evidence type="ECO:0000313" key="2">
    <source>
        <dbReference type="EMBL" id="XBQ21634.1"/>
    </source>
</evidence>
<geneLocation type="plasmid" evidence="2">
    <name>unnaned</name>
</geneLocation>